<protein>
    <submittedName>
        <fullName evidence="2">Uncharacterized protein</fullName>
    </submittedName>
</protein>
<name>A0A4Z2GFA5_9TELE</name>
<proteinExistence type="predicted"/>
<keyword evidence="3" id="KW-1185">Reference proteome</keyword>
<evidence type="ECO:0000313" key="3">
    <source>
        <dbReference type="Proteomes" id="UP000314294"/>
    </source>
</evidence>
<dbReference type="Proteomes" id="UP000314294">
    <property type="component" value="Unassembled WGS sequence"/>
</dbReference>
<comment type="caution">
    <text evidence="2">The sequence shown here is derived from an EMBL/GenBank/DDBJ whole genome shotgun (WGS) entry which is preliminary data.</text>
</comment>
<dbReference type="EMBL" id="SRLO01000556">
    <property type="protein sequence ID" value="TNN52197.1"/>
    <property type="molecule type" value="Genomic_DNA"/>
</dbReference>
<evidence type="ECO:0000256" key="1">
    <source>
        <dbReference type="SAM" id="MobiDB-lite"/>
    </source>
</evidence>
<organism evidence="2 3">
    <name type="scientific">Liparis tanakae</name>
    <name type="common">Tanaka's snailfish</name>
    <dbReference type="NCBI Taxonomy" id="230148"/>
    <lineage>
        <taxon>Eukaryota</taxon>
        <taxon>Metazoa</taxon>
        <taxon>Chordata</taxon>
        <taxon>Craniata</taxon>
        <taxon>Vertebrata</taxon>
        <taxon>Euteleostomi</taxon>
        <taxon>Actinopterygii</taxon>
        <taxon>Neopterygii</taxon>
        <taxon>Teleostei</taxon>
        <taxon>Neoteleostei</taxon>
        <taxon>Acanthomorphata</taxon>
        <taxon>Eupercaria</taxon>
        <taxon>Perciformes</taxon>
        <taxon>Cottioidei</taxon>
        <taxon>Cottales</taxon>
        <taxon>Liparidae</taxon>
        <taxon>Liparis</taxon>
    </lineage>
</organism>
<dbReference type="AlphaFoldDB" id="A0A4Z2GFA5"/>
<evidence type="ECO:0000313" key="2">
    <source>
        <dbReference type="EMBL" id="TNN52197.1"/>
    </source>
</evidence>
<feature type="region of interest" description="Disordered" evidence="1">
    <location>
        <begin position="1"/>
        <end position="32"/>
    </location>
</feature>
<sequence length="115" mass="12092">MTINMGPLGLRSSASSTFSRISKDKPPVQPTELPQEAVVGSDLSPVPHRGHGGVHVHVPAQHQRYANAVALPSVAGQIVFNASSMNSAASSKYTLMSKWSVSLAGTPWYAMPVPA</sequence>
<accession>A0A4Z2GFA5</accession>
<reference evidence="2 3" key="1">
    <citation type="submission" date="2019-03" db="EMBL/GenBank/DDBJ databases">
        <title>First draft genome of Liparis tanakae, snailfish: a comprehensive survey of snailfish specific genes.</title>
        <authorList>
            <person name="Kim W."/>
            <person name="Song I."/>
            <person name="Jeong J.-H."/>
            <person name="Kim D."/>
            <person name="Kim S."/>
            <person name="Ryu S."/>
            <person name="Song J.Y."/>
            <person name="Lee S.K."/>
        </authorList>
    </citation>
    <scope>NUCLEOTIDE SEQUENCE [LARGE SCALE GENOMIC DNA]</scope>
    <source>
        <tissue evidence="2">Muscle</tissue>
    </source>
</reference>
<gene>
    <name evidence="2" type="ORF">EYF80_037627</name>
</gene>